<dbReference type="InterPro" id="IPR006976">
    <property type="entry name" value="VanZ-like"/>
</dbReference>
<keyword evidence="4 5" id="KW-0472">Membrane</keyword>
<comment type="caution">
    <text evidence="9">The sequence shown here is derived from an EMBL/GenBank/DDBJ whole genome shotgun (WGS) entry which is preliminary data.</text>
</comment>
<dbReference type="InterPro" id="IPR021192">
    <property type="entry name" value="UCP031578_Vanz/RDD"/>
</dbReference>
<dbReference type="EMBL" id="LWMN01000010">
    <property type="protein sequence ID" value="OAQ56529.1"/>
    <property type="molecule type" value="Genomic_DNA"/>
</dbReference>
<dbReference type="KEGG" id="eth:CK496_07125"/>
<proteinExistence type="predicted"/>
<keyword evidence="10" id="KW-1185">Reference proteome</keyword>
<feature type="transmembrane region" description="Helical" evidence="5">
    <location>
        <begin position="254"/>
        <end position="271"/>
    </location>
</feature>
<reference evidence="8 11" key="2">
    <citation type="submission" date="2019-07" db="EMBL/GenBank/DDBJ databases">
        <title>Whole genome shotgun sequence of Enterococcus thailandicus NBRC 101867.</title>
        <authorList>
            <person name="Hosoyama A."/>
            <person name="Uohara A."/>
            <person name="Ohji S."/>
            <person name="Ichikawa N."/>
        </authorList>
    </citation>
    <scope>NUCLEOTIDE SEQUENCE [LARGE SCALE GENOMIC DNA]</scope>
    <source>
        <strain evidence="8 11">NBRC 101867</strain>
    </source>
</reference>
<dbReference type="Proteomes" id="UP000321361">
    <property type="component" value="Unassembled WGS sequence"/>
</dbReference>
<dbReference type="AlphaFoldDB" id="A0A179EUG3"/>
<evidence type="ECO:0000259" key="6">
    <source>
        <dbReference type="Pfam" id="PF04892"/>
    </source>
</evidence>
<dbReference type="RefSeq" id="WP_067482284.1">
    <property type="nucleotide sequence ID" value="NZ_BJUG01000002.1"/>
</dbReference>
<feature type="domain" description="VanZ-like" evidence="6">
    <location>
        <begin position="48"/>
        <end position="191"/>
    </location>
</feature>
<keyword evidence="2 5" id="KW-0812">Transmembrane</keyword>
<dbReference type="PANTHER" id="PTHR36834:SF1">
    <property type="entry name" value="INTEGRAL MEMBRANE PROTEIN"/>
    <property type="match status" value="1"/>
</dbReference>
<feature type="transmembrane region" description="Helical" evidence="5">
    <location>
        <begin position="292"/>
        <end position="311"/>
    </location>
</feature>
<dbReference type="PIRSF" id="PIRSF031578">
    <property type="entry name" value="Uncharacterised_Vanz_RDD-cont"/>
    <property type="match status" value="1"/>
</dbReference>
<dbReference type="Pfam" id="PF06271">
    <property type="entry name" value="RDD"/>
    <property type="match status" value="1"/>
</dbReference>
<keyword evidence="3 5" id="KW-1133">Transmembrane helix</keyword>
<dbReference type="InterPro" id="IPR053150">
    <property type="entry name" value="Teicoplanin_resist-assoc"/>
</dbReference>
<evidence type="ECO:0000256" key="5">
    <source>
        <dbReference type="SAM" id="Phobius"/>
    </source>
</evidence>
<reference evidence="9 10" key="1">
    <citation type="submission" date="2016-04" db="EMBL/GenBank/DDBJ databases">
        <title>Draft genome of an Enterococcus thailandicus strain isolated from bovine feces.</title>
        <authorList>
            <person name="Beukers A.G."/>
            <person name="Zaheer R."/>
            <person name="Goji N."/>
            <person name="Cook S.R."/>
            <person name="Amoako K."/>
            <person name="Chaves A.V."/>
            <person name="Ward M.P."/>
            <person name="Mcallister T.A."/>
        </authorList>
    </citation>
    <scope>NUCLEOTIDE SEQUENCE [LARGE SCALE GENOMIC DNA]</scope>
    <source>
        <strain evidence="9 10">F0711D 46</strain>
    </source>
</reference>
<evidence type="ECO:0000256" key="3">
    <source>
        <dbReference type="ARBA" id="ARBA00022989"/>
    </source>
</evidence>
<evidence type="ECO:0000313" key="8">
    <source>
        <dbReference type="EMBL" id="GEK36110.1"/>
    </source>
</evidence>
<dbReference type="InterPro" id="IPR010432">
    <property type="entry name" value="RDD"/>
</dbReference>
<feature type="transmembrane region" description="Helical" evidence="5">
    <location>
        <begin position="174"/>
        <end position="197"/>
    </location>
</feature>
<dbReference type="EMBL" id="BJUG01000002">
    <property type="protein sequence ID" value="GEK36110.1"/>
    <property type="molecule type" value="Genomic_DNA"/>
</dbReference>
<evidence type="ECO:0000256" key="4">
    <source>
        <dbReference type="ARBA" id="ARBA00023136"/>
    </source>
</evidence>
<feature type="transmembrane region" description="Helical" evidence="5">
    <location>
        <begin position="110"/>
        <end position="128"/>
    </location>
</feature>
<feature type="transmembrane region" description="Helical" evidence="5">
    <location>
        <begin position="331"/>
        <end position="356"/>
    </location>
</feature>
<gene>
    <name evidence="9" type="ORF">A6E74_03715</name>
    <name evidence="8" type="ORF">ETH01_03970</name>
</gene>
<feature type="domain" description="RDD" evidence="7">
    <location>
        <begin position="213"/>
        <end position="340"/>
    </location>
</feature>
<protein>
    <submittedName>
        <fullName evidence="8">Teicoplanin resistance protein VanZ</fullName>
    </submittedName>
    <submittedName>
        <fullName evidence="9">VanZ like protein RDD</fullName>
    </submittedName>
</protein>
<feature type="transmembrane region" description="Helical" evidence="5">
    <location>
        <begin position="12"/>
        <end position="31"/>
    </location>
</feature>
<feature type="transmembrane region" description="Helical" evidence="5">
    <location>
        <begin position="218"/>
        <end position="242"/>
    </location>
</feature>
<evidence type="ECO:0000313" key="10">
    <source>
        <dbReference type="Proteomes" id="UP000078516"/>
    </source>
</evidence>
<evidence type="ECO:0000259" key="7">
    <source>
        <dbReference type="Pfam" id="PF06271"/>
    </source>
</evidence>
<evidence type="ECO:0000313" key="11">
    <source>
        <dbReference type="Proteomes" id="UP000321361"/>
    </source>
</evidence>
<feature type="transmembrane region" description="Helical" evidence="5">
    <location>
        <begin position="140"/>
        <end position="162"/>
    </location>
</feature>
<feature type="transmembrane region" description="Helical" evidence="5">
    <location>
        <begin position="43"/>
        <end position="63"/>
    </location>
</feature>
<evidence type="ECO:0000256" key="2">
    <source>
        <dbReference type="ARBA" id="ARBA00022692"/>
    </source>
</evidence>
<accession>A0A179EUG3</accession>
<organism evidence="9 10">
    <name type="scientific">Enterococcus thailandicus</name>
    <dbReference type="NCBI Taxonomy" id="417368"/>
    <lineage>
        <taxon>Bacteria</taxon>
        <taxon>Bacillati</taxon>
        <taxon>Bacillota</taxon>
        <taxon>Bacilli</taxon>
        <taxon>Lactobacillales</taxon>
        <taxon>Enterococcaceae</taxon>
        <taxon>Enterococcus</taxon>
    </lineage>
</organism>
<name>A0A179EUG3_ENTTH</name>
<evidence type="ECO:0000256" key="1">
    <source>
        <dbReference type="ARBA" id="ARBA00004141"/>
    </source>
</evidence>
<sequence length="379" mass="44372">MASYIEPIRFALFVFPFLALAISSVFFIYEYRKYGTFLLYRGVILYSFVFYLLCAYFLVILPLPARETVAQMTGPKMELELFASWHHFWNQTVLNIHDPSTYLAAMKQSVFLEPVFNILLLVPFGIYLRYYFRLSFAKTIIASFCLSLFFELTQLSGLYFIYPRPYRLFDVNDLLHNTLGGTLGYLIAPIFTFMLPTRARMDEISYEKGQKVSLTRRLVAYLIDWVFLGILDSVISILLQLMFKKDVVTTNSEWIFLEVFLYFIVLTYLTNGKTLGKKVVRIQVVEEKKERISFKALLIRYSYLYFLFYGLSWAIQFSQQIMDQSTGVLQMTAIFVFMGLMFAQGIFVLNLVLSFVRKKSVLFYEKASHTYTISTIKNK</sequence>
<dbReference type="GeneID" id="77487410"/>
<dbReference type="Pfam" id="PF04892">
    <property type="entry name" value="VanZ"/>
    <property type="match status" value="1"/>
</dbReference>
<dbReference type="GO" id="GO:0016020">
    <property type="term" value="C:membrane"/>
    <property type="evidence" value="ECO:0007669"/>
    <property type="project" value="UniProtKB-SubCell"/>
</dbReference>
<dbReference type="Proteomes" id="UP000078516">
    <property type="component" value="Unassembled WGS sequence"/>
</dbReference>
<comment type="subcellular location">
    <subcellularLocation>
        <location evidence="1">Membrane</location>
        <topology evidence="1">Multi-pass membrane protein</topology>
    </subcellularLocation>
</comment>
<dbReference type="OrthoDB" id="4822551at2"/>
<evidence type="ECO:0000313" key="9">
    <source>
        <dbReference type="EMBL" id="OAQ56529.1"/>
    </source>
</evidence>
<dbReference type="PANTHER" id="PTHR36834">
    <property type="entry name" value="MEMBRANE PROTEIN-RELATED"/>
    <property type="match status" value="1"/>
</dbReference>
<dbReference type="PATRIC" id="fig|417368.6.peg.351"/>